<dbReference type="EMBL" id="LSYS01008977">
    <property type="protein sequence ID" value="OPJ67532.1"/>
    <property type="molecule type" value="Genomic_DNA"/>
</dbReference>
<proteinExistence type="predicted"/>
<accession>A0A1V4J5M6</accession>
<evidence type="ECO:0000256" key="1">
    <source>
        <dbReference type="SAM" id="MobiDB-lite"/>
    </source>
</evidence>
<sequence length="103" mass="11048">MSEGWQVYKSAFLPPPPSTADRGGSSLRASPTALCGFPRKDAFLVAPQLQGCAGGSKGRQHHLFLQQNRRMCSVVLLSSSTACGECGQFLCAASWKMCVLLKK</sequence>
<comment type="caution">
    <text evidence="2">The sequence shown here is derived from an EMBL/GenBank/DDBJ whole genome shotgun (WGS) entry which is preliminary data.</text>
</comment>
<gene>
    <name evidence="2" type="ORF">AV530_004536</name>
</gene>
<evidence type="ECO:0000313" key="3">
    <source>
        <dbReference type="Proteomes" id="UP000190648"/>
    </source>
</evidence>
<evidence type="ECO:0000313" key="2">
    <source>
        <dbReference type="EMBL" id="OPJ67532.1"/>
    </source>
</evidence>
<feature type="region of interest" description="Disordered" evidence="1">
    <location>
        <begin position="1"/>
        <end position="25"/>
    </location>
</feature>
<organism evidence="2 3">
    <name type="scientific">Patagioenas fasciata monilis</name>
    <dbReference type="NCBI Taxonomy" id="372326"/>
    <lineage>
        <taxon>Eukaryota</taxon>
        <taxon>Metazoa</taxon>
        <taxon>Chordata</taxon>
        <taxon>Craniata</taxon>
        <taxon>Vertebrata</taxon>
        <taxon>Euteleostomi</taxon>
        <taxon>Archelosauria</taxon>
        <taxon>Archosauria</taxon>
        <taxon>Dinosauria</taxon>
        <taxon>Saurischia</taxon>
        <taxon>Theropoda</taxon>
        <taxon>Coelurosauria</taxon>
        <taxon>Aves</taxon>
        <taxon>Neognathae</taxon>
        <taxon>Neoaves</taxon>
        <taxon>Columbimorphae</taxon>
        <taxon>Columbiformes</taxon>
        <taxon>Columbidae</taxon>
        <taxon>Patagioenas</taxon>
    </lineage>
</organism>
<protein>
    <submittedName>
        <fullName evidence="2">Uncharacterized protein</fullName>
    </submittedName>
</protein>
<keyword evidence="3" id="KW-1185">Reference proteome</keyword>
<dbReference type="Proteomes" id="UP000190648">
    <property type="component" value="Unassembled WGS sequence"/>
</dbReference>
<name>A0A1V4J5M6_PATFA</name>
<reference evidence="2 3" key="1">
    <citation type="submission" date="2016-02" db="EMBL/GenBank/DDBJ databases">
        <title>Band-tailed pigeon sequencing and assembly.</title>
        <authorList>
            <person name="Soares A.E."/>
            <person name="Novak B.J."/>
            <person name="Rice E.S."/>
            <person name="O'Connell B."/>
            <person name="Chang D."/>
            <person name="Weber S."/>
            <person name="Shapiro B."/>
        </authorList>
    </citation>
    <scope>NUCLEOTIDE SEQUENCE [LARGE SCALE GENOMIC DNA]</scope>
    <source>
        <strain evidence="2">BTP2013</strain>
        <tissue evidence="2">Blood</tissue>
    </source>
</reference>
<dbReference type="AlphaFoldDB" id="A0A1V4J5M6"/>